<feature type="domain" description="DUF5641" evidence="1">
    <location>
        <begin position="30"/>
        <end position="99"/>
    </location>
</feature>
<dbReference type="InterPro" id="IPR040676">
    <property type="entry name" value="DUF5641"/>
</dbReference>
<dbReference type="PANTHER" id="PTHR47331:SF5">
    <property type="entry name" value="RIBONUCLEASE H"/>
    <property type="match status" value="1"/>
</dbReference>
<dbReference type="AlphaFoldDB" id="A0AAV4PUL4"/>
<gene>
    <name evidence="2" type="ORF">CDAR_19901</name>
</gene>
<organism evidence="2 3">
    <name type="scientific">Caerostris darwini</name>
    <dbReference type="NCBI Taxonomy" id="1538125"/>
    <lineage>
        <taxon>Eukaryota</taxon>
        <taxon>Metazoa</taxon>
        <taxon>Ecdysozoa</taxon>
        <taxon>Arthropoda</taxon>
        <taxon>Chelicerata</taxon>
        <taxon>Arachnida</taxon>
        <taxon>Araneae</taxon>
        <taxon>Araneomorphae</taxon>
        <taxon>Entelegynae</taxon>
        <taxon>Araneoidea</taxon>
        <taxon>Araneidae</taxon>
        <taxon>Caerostris</taxon>
    </lineage>
</organism>
<evidence type="ECO:0000313" key="2">
    <source>
        <dbReference type="EMBL" id="GIY00586.1"/>
    </source>
</evidence>
<dbReference type="Proteomes" id="UP001054837">
    <property type="component" value="Unassembled WGS sequence"/>
</dbReference>
<evidence type="ECO:0000313" key="3">
    <source>
        <dbReference type="Proteomes" id="UP001054837"/>
    </source>
</evidence>
<dbReference type="PANTHER" id="PTHR47331">
    <property type="entry name" value="PHD-TYPE DOMAIN-CONTAINING PROTEIN"/>
    <property type="match status" value="1"/>
</dbReference>
<evidence type="ECO:0000259" key="1">
    <source>
        <dbReference type="Pfam" id="PF18701"/>
    </source>
</evidence>
<reference evidence="2 3" key="1">
    <citation type="submission" date="2021-06" db="EMBL/GenBank/DDBJ databases">
        <title>Caerostris darwini draft genome.</title>
        <authorList>
            <person name="Kono N."/>
            <person name="Arakawa K."/>
        </authorList>
    </citation>
    <scope>NUCLEOTIDE SEQUENCE [LARGE SCALE GENOMIC DNA]</scope>
</reference>
<sequence>MNLQTRSYPIALDGNLFKESGRDFEKGGTMCNRTKWRKPEENLQVGDLVIIKESNLPPATWSLGRISEVYPGEDMRARVVTVRTSRGQFKRNILKLIKL</sequence>
<dbReference type="EMBL" id="BPLQ01003448">
    <property type="protein sequence ID" value="GIY00586.1"/>
    <property type="molecule type" value="Genomic_DNA"/>
</dbReference>
<comment type="caution">
    <text evidence="2">The sequence shown here is derived from an EMBL/GenBank/DDBJ whole genome shotgun (WGS) entry which is preliminary data.</text>
</comment>
<name>A0AAV4PUL4_9ARAC</name>
<accession>A0AAV4PUL4</accession>
<protein>
    <recommendedName>
        <fullName evidence="1">DUF5641 domain-containing protein</fullName>
    </recommendedName>
</protein>
<dbReference type="Pfam" id="PF18701">
    <property type="entry name" value="DUF5641"/>
    <property type="match status" value="1"/>
</dbReference>
<keyword evidence="3" id="KW-1185">Reference proteome</keyword>
<proteinExistence type="predicted"/>